<proteinExistence type="predicted"/>
<evidence type="ECO:0000313" key="2">
    <source>
        <dbReference type="Proteomes" id="UP000317650"/>
    </source>
</evidence>
<dbReference type="AlphaFoldDB" id="A0A4S8IHI7"/>
<dbReference type="Proteomes" id="UP000317650">
    <property type="component" value="Chromosome 9"/>
</dbReference>
<gene>
    <name evidence="1" type="ORF">C4D60_Mb09t18950</name>
</gene>
<organism evidence="1 2">
    <name type="scientific">Musa balbisiana</name>
    <name type="common">Banana</name>
    <dbReference type="NCBI Taxonomy" id="52838"/>
    <lineage>
        <taxon>Eukaryota</taxon>
        <taxon>Viridiplantae</taxon>
        <taxon>Streptophyta</taxon>
        <taxon>Embryophyta</taxon>
        <taxon>Tracheophyta</taxon>
        <taxon>Spermatophyta</taxon>
        <taxon>Magnoliopsida</taxon>
        <taxon>Liliopsida</taxon>
        <taxon>Zingiberales</taxon>
        <taxon>Musaceae</taxon>
        <taxon>Musa</taxon>
    </lineage>
</organism>
<accession>A0A4S8IHI7</accession>
<reference evidence="1 2" key="1">
    <citation type="journal article" date="2019" name="Nat. Plants">
        <title>Genome sequencing of Musa balbisiana reveals subgenome evolution and function divergence in polyploid bananas.</title>
        <authorList>
            <person name="Yao X."/>
        </authorList>
    </citation>
    <scope>NUCLEOTIDE SEQUENCE [LARGE SCALE GENOMIC DNA]</scope>
    <source>
        <strain evidence="2">cv. DH-PKW</strain>
        <tissue evidence="1">Leaves</tissue>
    </source>
</reference>
<comment type="caution">
    <text evidence="1">The sequence shown here is derived from an EMBL/GenBank/DDBJ whole genome shotgun (WGS) entry which is preliminary data.</text>
</comment>
<keyword evidence="2" id="KW-1185">Reference proteome</keyword>
<evidence type="ECO:0000313" key="1">
    <source>
        <dbReference type="EMBL" id="THU47751.1"/>
    </source>
</evidence>
<name>A0A4S8IHI7_MUSBA</name>
<dbReference type="EMBL" id="PYDT01000010">
    <property type="protein sequence ID" value="THU47751.1"/>
    <property type="molecule type" value="Genomic_DNA"/>
</dbReference>
<sequence>MLRLLTATSRLRLLTATDACRYRLPTLALTSLHTATYDLCPNHISEPSNTMIKSSSVAFPEGLWGEILTSNPRPNEGRLVKLGPGFKYLLMIKISHEFCKANLMAKRMRTLTEPSPSRGKASLTLNYWCWVASSLKC</sequence>
<protein>
    <submittedName>
        <fullName evidence="1">Uncharacterized protein</fullName>
    </submittedName>
</protein>